<evidence type="ECO:0000256" key="1">
    <source>
        <dbReference type="SAM" id="MobiDB-lite"/>
    </source>
</evidence>
<feature type="region of interest" description="Disordered" evidence="1">
    <location>
        <begin position="1"/>
        <end position="61"/>
    </location>
</feature>
<reference evidence="2" key="1">
    <citation type="submission" date="2022-05" db="EMBL/GenBank/DDBJ databases">
        <title>The Musa troglodytarum L. genome provides insights into the mechanism of non-climacteric behaviour and enrichment of carotenoids.</title>
        <authorList>
            <person name="Wang J."/>
        </authorList>
    </citation>
    <scope>NUCLEOTIDE SEQUENCE</scope>
    <source>
        <tissue evidence="2">Leaf</tissue>
    </source>
</reference>
<gene>
    <name evidence="2" type="ORF">MUK42_20937</name>
</gene>
<dbReference type="AlphaFoldDB" id="A0A9E7JIC3"/>
<sequence length="169" mass="17956">MGNKESEGQNGNQAEEVEGAEGKLRPPPVAPSHAASRSAMQRKEKTRGSRGGSVGPAHPSQGSFSAPLHALLVPLLRLFVGACKEGAVSKEAVLRTATAPRVPREGKRGCRDHLATGAPELACFSHPCPVLLPPTHCRICGETWVLHVGPRRRHGKRQRGTLCPPGSYV</sequence>
<protein>
    <submittedName>
        <fullName evidence="2">Uncharacterized protein</fullName>
    </submittedName>
</protein>
<evidence type="ECO:0000313" key="2">
    <source>
        <dbReference type="EMBL" id="URD81914.1"/>
    </source>
</evidence>
<dbReference type="EMBL" id="CP097503">
    <property type="protein sequence ID" value="URD81914.1"/>
    <property type="molecule type" value="Genomic_DNA"/>
</dbReference>
<keyword evidence="3" id="KW-1185">Reference proteome</keyword>
<dbReference type="Proteomes" id="UP001055439">
    <property type="component" value="Chromosome 10"/>
</dbReference>
<proteinExistence type="predicted"/>
<name>A0A9E7JIC3_9LILI</name>
<accession>A0A9E7JIC3</accession>
<evidence type="ECO:0000313" key="3">
    <source>
        <dbReference type="Proteomes" id="UP001055439"/>
    </source>
</evidence>
<organism evidence="2 3">
    <name type="scientific">Musa troglodytarum</name>
    <name type="common">fe'i banana</name>
    <dbReference type="NCBI Taxonomy" id="320322"/>
    <lineage>
        <taxon>Eukaryota</taxon>
        <taxon>Viridiplantae</taxon>
        <taxon>Streptophyta</taxon>
        <taxon>Embryophyta</taxon>
        <taxon>Tracheophyta</taxon>
        <taxon>Spermatophyta</taxon>
        <taxon>Magnoliopsida</taxon>
        <taxon>Liliopsida</taxon>
        <taxon>Zingiberales</taxon>
        <taxon>Musaceae</taxon>
        <taxon>Musa</taxon>
    </lineage>
</organism>